<feature type="compositionally biased region" description="Basic residues" evidence="1">
    <location>
        <begin position="260"/>
        <end position="269"/>
    </location>
</feature>
<sequence>MYRTAWTQKHSSLPSDRIAPPSRPVSSQSTKGKGRNSNSDQGPPKSKEVKRLQSLLSALKDAQSPKKEPKGGCFCQAREHPLSPYTPICQTCGLILCNINQPHFACPHCLTSLIPGNLRNTLISRLQVQLDETVAKEVAARERAIEAAKQQAGAFPTLYGAAPPAKLIVPQPQTHKILSVNSKSKKVLLSSYTSTPASSRPTSRSESESEEAAIARIPPPSAEVPFARSSVDPTRPWSNVLNGNPEYVALPIQAGESASRKGRKGKNKNKASVTQAHDATALGES</sequence>
<feature type="compositionally biased region" description="Polar residues" evidence="1">
    <location>
        <begin position="24"/>
        <end position="41"/>
    </location>
</feature>
<dbReference type="Proteomes" id="UP001142393">
    <property type="component" value="Unassembled WGS sequence"/>
</dbReference>
<evidence type="ECO:0000313" key="3">
    <source>
        <dbReference type="EMBL" id="KAJ3744065.1"/>
    </source>
</evidence>
<proteinExistence type="predicted"/>
<evidence type="ECO:0000259" key="2">
    <source>
        <dbReference type="Pfam" id="PF06221"/>
    </source>
</evidence>
<protein>
    <recommendedName>
        <fullName evidence="2">TRIP4/RQT4 C2HC5-type zinc finger domain-containing protein</fullName>
    </recommendedName>
</protein>
<name>A0A9W8NZL5_9AGAR</name>
<dbReference type="AlphaFoldDB" id="A0A9W8NZL5"/>
<dbReference type="Pfam" id="PF06221">
    <property type="entry name" value="zf-C2HC5"/>
    <property type="match status" value="1"/>
</dbReference>
<dbReference type="EMBL" id="JANVFU010000007">
    <property type="protein sequence ID" value="KAJ3744065.1"/>
    <property type="molecule type" value="Genomic_DNA"/>
</dbReference>
<keyword evidence="4" id="KW-1185">Reference proteome</keyword>
<feature type="compositionally biased region" description="Polar residues" evidence="1">
    <location>
        <begin position="1"/>
        <end position="14"/>
    </location>
</feature>
<reference evidence="3 4" key="1">
    <citation type="journal article" date="2023" name="Proc. Natl. Acad. Sci. U.S.A.">
        <title>A global phylogenomic analysis of the shiitake genus Lentinula.</title>
        <authorList>
            <person name="Sierra-Patev S."/>
            <person name="Min B."/>
            <person name="Naranjo-Ortiz M."/>
            <person name="Looney B."/>
            <person name="Konkel Z."/>
            <person name="Slot J.C."/>
            <person name="Sakamoto Y."/>
            <person name="Steenwyk J.L."/>
            <person name="Rokas A."/>
            <person name="Carro J."/>
            <person name="Camarero S."/>
            <person name="Ferreira P."/>
            <person name="Molpeceres G."/>
            <person name="Ruiz-Duenas F.J."/>
            <person name="Serrano A."/>
            <person name="Henrissat B."/>
            <person name="Drula E."/>
            <person name="Hughes K.W."/>
            <person name="Mata J.L."/>
            <person name="Ishikawa N.K."/>
            <person name="Vargas-Isla R."/>
            <person name="Ushijima S."/>
            <person name="Smith C.A."/>
            <person name="Donoghue J."/>
            <person name="Ahrendt S."/>
            <person name="Andreopoulos W."/>
            <person name="He G."/>
            <person name="LaButti K."/>
            <person name="Lipzen A."/>
            <person name="Ng V."/>
            <person name="Riley R."/>
            <person name="Sandor L."/>
            <person name="Barry K."/>
            <person name="Martinez A.T."/>
            <person name="Xiao Y."/>
            <person name="Gibbons J.G."/>
            <person name="Terashima K."/>
            <person name="Grigoriev I.V."/>
            <person name="Hibbett D."/>
        </authorList>
    </citation>
    <scope>NUCLEOTIDE SEQUENCE [LARGE SCALE GENOMIC DNA]</scope>
    <source>
        <strain evidence="3 4">TFB7810</strain>
    </source>
</reference>
<dbReference type="GO" id="GO:0008270">
    <property type="term" value="F:zinc ion binding"/>
    <property type="evidence" value="ECO:0007669"/>
    <property type="project" value="InterPro"/>
</dbReference>
<dbReference type="InterPro" id="IPR009349">
    <property type="entry name" value="TRIP4/RQT4_C2HC5_Znf"/>
</dbReference>
<feature type="domain" description="TRIP4/RQT4 C2HC5-type zinc finger" evidence="2">
    <location>
        <begin position="72"/>
        <end position="123"/>
    </location>
</feature>
<comment type="caution">
    <text evidence="3">The sequence shown here is derived from an EMBL/GenBank/DDBJ whole genome shotgun (WGS) entry which is preliminary data.</text>
</comment>
<organism evidence="3 4">
    <name type="scientific">Lentinula detonsa</name>
    <dbReference type="NCBI Taxonomy" id="2804962"/>
    <lineage>
        <taxon>Eukaryota</taxon>
        <taxon>Fungi</taxon>
        <taxon>Dikarya</taxon>
        <taxon>Basidiomycota</taxon>
        <taxon>Agaricomycotina</taxon>
        <taxon>Agaricomycetes</taxon>
        <taxon>Agaricomycetidae</taxon>
        <taxon>Agaricales</taxon>
        <taxon>Marasmiineae</taxon>
        <taxon>Omphalotaceae</taxon>
        <taxon>Lentinula</taxon>
    </lineage>
</organism>
<accession>A0A9W8NZL5</accession>
<feature type="compositionally biased region" description="Low complexity" evidence="1">
    <location>
        <begin position="191"/>
        <end position="204"/>
    </location>
</feature>
<dbReference type="GO" id="GO:0005634">
    <property type="term" value="C:nucleus"/>
    <property type="evidence" value="ECO:0007669"/>
    <property type="project" value="InterPro"/>
</dbReference>
<evidence type="ECO:0000256" key="1">
    <source>
        <dbReference type="SAM" id="MobiDB-lite"/>
    </source>
</evidence>
<dbReference type="GO" id="GO:0072344">
    <property type="term" value="P:rescue of stalled ribosome"/>
    <property type="evidence" value="ECO:0007669"/>
    <property type="project" value="InterPro"/>
</dbReference>
<evidence type="ECO:0000313" key="4">
    <source>
        <dbReference type="Proteomes" id="UP001142393"/>
    </source>
</evidence>
<gene>
    <name evidence="3" type="ORF">DFH05DRAFT_1147459</name>
</gene>
<feature type="region of interest" description="Disordered" evidence="1">
    <location>
        <begin position="1"/>
        <end position="53"/>
    </location>
</feature>
<feature type="region of interest" description="Disordered" evidence="1">
    <location>
        <begin position="191"/>
        <end position="285"/>
    </location>
</feature>
<dbReference type="GO" id="GO:0180022">
    <property type="term" value="C:RQC-trigger complex"/>
    <property type="evidence" value="ECO:0007669"/>
    <property type="project" value="InterPro"/>
</dbReference>